<evidence type="ECO:0000313" key="2">
    <source>
        <dbReference type="EMBL" id="GGP09215.1"/>
    </source>
</evidence>
<protein>
    <submittedName>
        <fullName evidence="2">Polysaccharide pyruvyl transferase CsaB</fullName>
    </submittedName>
</protein>
<dbReference type="Pfam" id="PF04230">
    <property type="entry name" value="PS_pyruv_trans"/>
    <property type="match status" value="1"/>
</dbReference>
<evidence type="ECO:0000313" key="3">
    <source>
        <dbReference type="Proteomes" id="UP000641206"/>
    </source>
</evidence>
<keyword evidence="3" id="KW-1185">Reference proteome</keyword>
<name>A0ABQ2NS17_9BACI</name>
<accession>A0ABQ2NS17</accession>
<reference evidence="3" key="1">
    <citation type="journal article" date="2019" name="Int. J. Syst. Evol. Microbiol.">
        <title>The Global Catalogue of Microorganisms (GCM) 10K type strain sequencing project: providing services to taxonomists for standard genome sequencing and annotation.</title>
        <authorList>
            <consortium name="The Broad Institute Genomics Platform"/>
            <consortium name="The Broad Institute Genome Sequencing Center for Infectious Disease"/>
            <person name="Wu L."/>
            <person name="Ma J."/>
        </authorList>
    </citation>
    <scope>NUCLEOTIDE SEQUENCE [LARGE SCALE GENOMIC DNA]</scope>
    <source>
        <strain evidence="3">CGMCC 1.7693</strain>
    </source>
</reference>
<evidence type="ECO:0000259" key="1">
    <source>
        <dbReference type="Pfam" id="PF04230"/>
    </source>
</evidence>
<dbReference type="PANTHER" id="PTHR36836:SF1">
    <property type="entry name" value="COLANIC ACID BIOSYNTHESIS PROTEIN WCAK"/>
    <property type="match status" value="1"/>
</dbReference>
<keyword evidence="2" id="KW-0808">Transferase</keyword>
<dbReference type="InterPro" id="IPR007345">
    <property type="entry name" value="Polysacch_pyruvyl_Trfase"/>
</dbReference>
<sequence length="363" mass="41626">MKHVLYIGWIGYNNLGDELMFECFKEQFYQLGDDYKLDLVNNEKRYLDNAPLQSYDLIVLGGGSILSGAGYPIQPYIIEALYQALQLNKKIMIWGSGIDWVPKSYLIDRQGIDFIKTNELKSIHEKLNAVFNESSWSGVRGPLTKQLLQQAGVKKEVAISGDPAFLLPNKIDKGRFPAPFDPDDKVIGINWGTSFHNIYGRNEITLENQFAEALNQLITEGYKIYFYIMWGADLEHTRRLAAKLNDDTAWQLDNTVYPAKTLMSLMTHFDFTINFKLHANYLSLAAGVPFIALGYRFKIFDFIRSVQLEDMAIATDDPNLVEQIITLEKKITNSRSDIIETMEKQQQAYRLKLVEPFEQGLYI</sequence>
<dbReference type="RefSeq" id="WP_188733583.1">
    <property type="nucleotide sequence ID" value="NZ_BMLW01000003.1"/>
</dbReference>
<comment type="caution">
    <text evidence="2">The sequence shown here is derived from an EMBL/GenBank/DDBJ whole genome shotgun (WGS) entry which is preliminary data.</text>
</comment>
<organism evidence="2 3">
    <name type="scientific">Oceanobacillus neutriphilus</name>
    <dbReference type="NCBI Taxonomy" id="531815"/>
    <lineage>
        <taxon>Bacteria</taxon>
        <taxon>Bacillati</taxon>
        <taxon>Bacillota</taxon>
        <taxon>Bacilli</taxon>
        <taxon>Bacillales</taxon>
        <taxon>Bacillaceae</taxon>
        <taxon>Oceanobacillus</taxon>
    </lineage>
</organism>
<proteinExistence type="predicted"/>
<gene>
    <name evidence="2" type="ORF">GCM10011346_12390</name>
</gene>
<dbReference type="GO" id="GO:0016740">
    <property type="term" value="F:transferase activity"/>
    <property type="evidence" value="ECO:0007669"/>
    <property type="project" value="UniProtKB-KW"/>
</dbReference>
<dbReference type="PANTHER" id="PTHR36836">
    <property type="entry name" value="COLANIC ACID BIOSYNTHESIS PROTEIN WCAK"/>
    <property type="match status" value="1"/>
</dbReference>
<dbReference type="EMBL" id="BMLW01000003">
    <property type="protein sequence ID" value="GGP09215.1"/>
    <property type="molecule type" value="Genomic_DNA"/>
</dbReference>
<dbReference type="Proteomes" id="UP000641206">
    <property type="component" value="Unassembled WGS sequence"/>
</dbReference>
<feature type="domain" description="Polysaccharide pyruvyl transferase" evidence="1">
    <location>
        <begin position="14"/>
        <end position="295"/>
    </location>
</feature>